<dbReference type="InterPro" id="IPR022035">
    <property type="entry name" value="PCIF1_WW"/>
</dbReference>
<dbReference type="GeneID" id="92510746"/>
<dbReference type="OrthoDB" id="193787at2759"/>
<evidence type="ECO:0000313" key="3">
    <source>
        <dbReference type="EMBL" id="KAG5464402.1"/>
    </source>
</evidence>
<dbReference type="AlphaFoldDB" id="A0A836GC61"/>
<keyword evidence="4" id="KW-1185">Reference proteome</keyword>
<dbReference type="EMBL" id="JAFEUZ010000036">
    <property type="protein sequence ID" value="KAG5464402.1"/>
    <property type="molecule type" value="Genomic_DNA"/>
</dbReference>
<organism evidence="3 4">
    <name type="scientific">Leishmania martiniquensis</name>
    <dbReference type="NCBI Taxonomy" id="1580590"/>
    <lineage>
        <taxon>Eukaryota</taxon>
        <taxon>Discoba</taxon>
        <taxon>Euglenozoa</taxon>
        <taxon>Kinetoplastea</taxon>
        <taxon>Metakinetoplastina</taxon>
        <taxon>Trypanosomatida</taxon>
        <taxon>Trypanosomatidae</taxon>
        <taxon>Leishmaniinae</taxon>
        <taxon>Leishmania</taxon>
    </lineage>
</organism>
<name>A0A836GC61_9TRYP</name>
<dbReference type="PANTHER" id="PTHR21727:SF0">
    <property type="entry name" value="MRNA (2'-O-METHYLADENOSINE-N(6)-)-METHYLTRANSFERASE"/>
    <property type="match status" value="1"/>
</dbReference>
<dbReference type="KEGG" id="lmat:92510746"/>
<dbReference type="PANTHER" id="PTHR21727">
    <property type="entry name" value="PHOSPHORYLATED CTD INTERACTING FACTOR 1"/>
    <property type="match status" value="1"/>
</dbReference>
<sequence>MQSALEELLRYRAALTVQEELERQCKAHLPISPSPDATGLLPCAIFEGHQRLAATPPHSSDHRDSSCVPRTREWVHPIIDVRRQADVVEVAPAVTAAAARLRLLGLEYVKGDILGIVEPAELPGDAASGTRAHAPLSVSLKSLRLATPEPFYHDTLLPALEGIEPHHASKNLLDLWLNKLCGAASKMDTSFNQKRKLAWRLTDEATYIFYAARKQLAERIVAVRKRTGQNVRERPWELQVHLQSGDARLLAALASASVLAASESSTGTAVVMDLVGESADSDGWVSLRDWLTLSAPSSGGSRSSRKHPEVEWAAISDVAIRLCIPIHASVVLRLHARYLARHSAVAPVAADDFLQALARLLLRYHGLCGGSMEKESGWQAAVPPSVMDVFEHHHQGSISPQRPTVAVECFASPFNATRPFFFSVFHDTDAAFGSLGNFFACCDVEACVAAADASARHLCGTRRAWKAPSSVCSSDDGAAAASLVPKPHRLLRLECNPPFDHEVVAAAFAHLLRWLEGARAQTAVSVLIVIPDSSQAHAASVRATIEKSRFCRWVCSLPPRECLYMHGAHHQCPPAEGEVPPQLQGRKRPRDAGGAPTASSGLAIDAGSLVRLSCPTRLMVIQDDEAERACIGAAIGAEVCATWSRLSQAAFRARR</sequence>
<feature type="region of interest" description="Disordered" evidence="1">
    <location>
        <begin position="575"/>
        <end position="600"/>
    </location>
</feature>
<dbReference type="RefSeq" id="XP_067174339.1">
    <property type="nucleotide sequence ID" value="XM_067318234.1"/>
</dbReference>
<dbReference type="GO" id="GO:0016422">
    <property type="term" value="F:mRNA (2'-O-methyladenosine-N6-)-methyltransferase activity"/>
    <property type="evidence" value="ECO:0007669"/>
    <property type="project" value="InterPro"/>
</dbReference>
<evidence type="ECO:0000259" key="2">
    <source>
        <dbReference type="Pfam" id="PF12237"/>
    </source>
</evidence>
<dbReference type="InterPro" id="IPR039881">
    <property type="entry name" value="PCIF1-like"/>
</dbReference>
<dbReference type="Pfam" id="PF12237">
    <property type="entry name" value="PCIF1_WW"/>
    <property type="match status" value="2"/>
</dbReference>
<protein>
    <recommendedName>
        <fullName evidence="2">PCIF1 WW domain-containing protein</fullName>
    </recommendedName>
</protein>
<dbReference type="GO" id="GO:0099122">
    <property type="term" value="F:RNA polymerase II C-terminal domain binding"/>
    <property type="evidence" value="ECO:0007669"/>
    <property type="project" value="InterPro"/>
</dbReference>
<accession>A0A836GC61</accession>
<gene>
    <name evidence="3" type="ORF">LSCM1_00586</name>
</gene>
<feature type="domain" description="PCIF1 WW" evidence="2">
    <location>
        <begin position="342"/>
        <end position="445"/>
    </location>
</feature>
<reference evidence="3 4" key="1">
    <citation type="submission" date="2021-03" db="EMBL/GenBank/DDBJ databases">
        <title>Leishmania (Mundinia) martiniquensis Genome sequencing and assembly.</title>
        <authorList>
            <person name="Almutairi H."/>
            <person name="Gatherer D."/>
        </authorList>
    </citation>
    <scope>NUCLEOTIDE SEQUENCE [LARGE SCALE GENOMIC DNA]</scope>
    <source>
        <strain evidence="3">LSCM1</strain>
    </source>
</reference>
<evidence type="ECO:0000256" key="1">
    <source>
        <dbReference type="SAM" id="MobiDB-lite"/>
    </source>
</evidence>
<comment type="caution">
    <text evidence="3">The sequence shown here is derived from an EMBL/GenBank/DDBJ whole genome shotgun (WGS) entry which is preliminary data.</text>
</comment>
<dbReference type="Proteomes" id="UP000673552">
    <property type="component" value="Chromosome 36"/>
</dbReference>
<feature type="domain" description="PCIF1 WW" evidence="2">
    <location>
        <begin position="493"/>
        <end position="567"/>
    </location>
</feature>
<evidence type="ECO:0000313" key="4">
    <source>
        <dbReference type="Proteomes" id="UP000673552"/>
    </source>
</evidence>
<proteinExistence type="predicted"/>